<keyword evidence="2" id="KW-0732">Signal</keyword>
<evidence type="ECO:0000256" key="10">
    <source>
        <dbReference type="SAM" id="MobiDB-lite"/>
    </source>
</evidence>
<dbReference type="GO" id="GO:0071555">
    <property type="term" value="P:cell wall organization"/>
    <property type="evidence" value="ECO:0007669"/>
    <property type="project" value="UniProtKB-KW"/>
</dbReference>
<evidence type="ECO:0000256" key="1">
    <source>
        <dbReference type="ARBA" id="ARBA00007164"/>
    </source>
</evidence>
<keyword evidence="12" id="KW-0645">Protease</keyword>
<keyword evidence="3" id="KW-0378">Hydrolase</keyword>
<dbReference type="GO" id="GO:0006508">
    <property type="term" value="P:proteolysis"/>
    <property type="evidence" value="ECO:0007669"/>
    <property type="project" value="InterPro"/>
</dbReference>
<evidence type="ECO:0000256" key="3">
    <source>
        <dbReference type="ARBA" id="ARBA00022801"/>
    </source>
</evidence>
<gene>
    <name evidence="12" type="ORF">SAMN05216260_12545</name>
</gene>
<comment type="similarity">
    <text evidence="1 9">Belongs to the peptidase S11 family.</text>
</comment>
<keyword evidence="5" id="KW-0573">Peptidoglycan synthesis</keyword>
<dbReference type="InterPro" id="IPR012338">
    <property type="entry name" value="Beta-lactam/transpept-like"/>
</dbReference>
<keyword evidence="6" id="KW-0961">Cell wall biogenesis/degradation</keyword>
<evidence type="ECO:0000256" key="5">
    <source>
        <dbReference type="ARBA" id="ARBA00022984"/>
    </source>
</evidence>
<dbReference type="PANTHER" id="PTHR21581:SF33">
    <property type="entry name" value="D-ALANYL-D-ALANINE CARBOXYPEPTIDASE DACB"/>
    <property type="match status" value="1"/>
</dbReference>
<name>A0A1G7W2X0_9ACTN</name>
<proteinExistence type="inferred from homology"/>
<dbReference type="PANTHER" id="PTHR21581">
    <property type="entry name" value="D-ALANYL-D-ALANINE CARBOXYPEPTIDASE"/>
    <property type="match status" value="1"/>
</dbReference>
<accession>A0A1G7W2X0</accession>
<evidence type="ECO:0000256" key="8">
    <source>
        <dbReference type="PIRSR" id="PIRSR618044-2"/>
    </source>
</evidence>
<feature type="active site" description="Proton acceptor" evidence="7">
    <location>
        <position position="109"/>
    </location>
</feature>
<dbReference type="GO" id="GO:0009252">
    <property type="term" value="P:peptidoglycan biosynthetic process"/>
    <property type="evidence" value="ECO:0007669"/>
    <property type="project" value="UniProtKB-KW"/>
</dbReference>
<dbReference type="InterPro" id="IPR001967">
    <property type="entry name" value="Peptidase_S11_N"/>
</dbReference>
<dbReference type="Gene3D" id="3.40.710.10">
    <property type="entry name" value="DD-peptidase/beta-lactamase superfamily"/>
    <property type="match status" value="1"/>
</dbReference>
<evidence type="ECO:0000313" key="12">
    <source>
        <dbReference type="EMBL" id="SDG66355.1"/>
    </source>
</evidence>
<dbReference type="Pfam" id="PF00768">
    <property type="entry name" value="Peptidase_S11"/>
    <property type="match status" value="1"/>
</dbReference>
<dbReference type="AlphaFoldDB" id="A0A1G7W2X0"/>
<feature type="active site" description="Acyl-ester intermediate" evidence="7">
    <location>
        <position position="106"/>
    </location>
</feature>
<protein>
    <submittedName>
        <fullName evidence="12">D-alanyl-D-alanine carboxypeptidase (Penicillin-binding protein 5/6)</fullName>
    </submittedName>
</protein>
<dbReference type="InterPro" id="IPR018044">
    <property type="entry name" value="Peptidase_S11"/>
</dbReference>
<feature type="region of interest" description="Disordered" evidence="10">
    <location>
        <begin position="1"/>
        <end position="38"/>
    </location>
</feature>
<dbReference type="GO" id="GO:0008360">
    <property type="term" value="P:regulation of cell shape"/>
    <property type="evidence" value="ECO:0007669"/>
    <property type="project" value="UniProtKB-KW"/>
</dbReference>
<evidence type="ECO:0000256" key="7">
    <source>
        <dbReference type="PIRSR" id="PIRSR618044-1"/>
    </source>
</evidence>
<dbReference type="OrthoDB" id="3530815at2"/>
<feature type="binding site" evidence="8">
    <location>
        <position position="271"/>
    </location>
    <ligand>
        <name>substrate</name>
    </ligand>
</feature>
<evidence type="ECO:0000256" key="4">
    <source>
        <dbReference type="ARBA" id="ARBA00022960"/>
    </source>
</evidence>
<evidence type="ECO:0000313" key="13">
    <source>
        <dbReference type="Proteomes" id="UP000198614"/>
    </source>
</evidence>
<feature type="active site" evidence="7">
    <location>
        <position position="170"/>
    </location>
</feature>
<evidence type="ECO:0000259" key="11">
    <source>
        <dbReference type="Pfam" id="PF00768"/>
    </source>
</evidence>
<evidence type="ECO:0000256" key="6">
    <source>
        <dbReference type="ARBA" id="ARBA00023316"/>
    </source>
</evidence>
<dbReference type="EMBL" id="FNAX01000025">
    <property type="protein sequence ID" value="SDG66355.1"/>
    <property type="molecule type" value="Genomic_DNA"/>
</dbReference>
<dbReference type="GO" id="GO:0009002">
    <property type="term" value="F:serine-type D-Ala-D-Ala carboxypeptidase activity"/>
    <property type="evidence" value="ECO:0007669"/>
    <property type="project" value="InterPro"/>
</dbReference>
<reference evidence="12 13" key="1">
    <citation type="submission" date="2016-10" db="EMBL/GenBank/DDBJ databases">
        <authorList>
            <person name="de Groot N.N."/>
        </authorList>
    </citation>
    <scope>NUCLEOTIDE SEQUENCE [LARGE SCALE GENOMIC DNA]</scope>
    <source>
        <strain evidence="12 13">CGMCC 4.1859</strain>
    </source>
</reference>
<organism evidence="12 13">
    <name type="scientific">Streptomyces griseoaurantiacus</name>
    <dbReference type="NCBI Taxonomy" id="68213"/>
    <lineage>
        <taxon>Bacteria</taxon>
        <taxon>Bacillati</taxon>
        <taxon>Actinomycetota</taxon>
        <taxon>Actinomycetes</taxon>
        <taxon>Kitasatosporales</taxon>
        <taxon>Streptomycetaceae</taxon>
        <taxon>Streptomyces</taxon>
        <taxon>Streptomyces aurantiacus group</taxon>
    </lineage>
</organism>
<dbReference type="PRINTS" id="PR00725">
    <property type="entry name" value="DADACBPTASE1"/>
</dbReference>
<keyword evidence="4" id="KW-0133">Cell shape</keyword>
<feature type="domain" description="Peptidase S11 D-alanyl-D-alanine carboxypeptidase A N-terminal" evidence="11">
    <location>
        <begin position="98"/>
        <end position="299"/>
    </location>
</feature>
<dbReference type="SUPFAM" id="SSF56601">
    <property type="entry name" value="beta-lactamase/transpeptidase-like"/>
    <property type="match status" value="1"/>
</dbReference>
<dbReference type="Proteomes" id="UP000198614">
    <property type="component" value="Unassembled WGS sequence"/>
</dbReference>
<evidence type="ECO:0000256" key="9">
    <source>
        <dbReference type="RuleBase" id="RU004016"/>
    </source>
</evidence>
<keyword evidence="12" id="KW-0121">Carboxypeptidase</keyword>
<sequence>MSPVPFSGEPGADRAQPSWSTGSWLPSRRHDRSGRRFTAGPATGAAALVTLAVLAVAVLTSGNSPGAGAGSLPWPPEGQTSVVVEGLGAHGDLGTRGERTPVPIASVTKVMTAWVILRDRPLRAGEDGPLVTVDRTAANESFSGVESSVPVREGTRLSERRLLELLLIPSGNNIARLLARWNAGSQEAFVMKMNRAARDLGMRHTTYTGASGIEPTTTSTSADQLRLARRVMHDEVFRTVVAMPGTTVPGVPGTIRNTNTLLGTAGVIGLKTGSSTPAGGALMWAATASDNGGRDRLILGVVLHQRSGTDPRQGLRAALARSHALIEGIRRWLSTTSPGTR</sequence>
<evidence type="ECO:0000256" key="2">
    <source>
        <dbReference type="ARBA" id="ARBA00022729"/>
    </source>
</evidence>